<dbReference type="PANTHER" id="PTHR30627:SF24">
    <property type="entry name" value="PENICILLIN-BINDING PROTEIN 4B"/>
    <property type="match status" value="1"/>
</dbReference>
<protein>
    <submittedName>
        <fullName evidence="3">Penicillin binding protein</fullName>
    </submittedName>
</protein>
<keyword evidence="4" id="KW-1185">Reference proteome</keyword>
<feature type="region of interest" description="Disordered" evidence="1">
    <location>
        <begin position="98"/>
        <end position="138"/>
    </location>
</feature>
<dbReference type="PANTHER" id="PTHR30627">
    <property type="entry name" value="PEPTIDOGLYCAN D,D-TRANSPEPTIDASE"/>
    <property type="match status" value="1"/>
</dbReference>
<dbReference type="GO" id="GO:0008658">
    <property type="term" value="F:penicillin binding"/>
    <property type="evidence" value="ECO:0007669"/>
    <property type="project" value="InterPro"/>
</dbReference>
<dbReference type="InterPro" id="IPR012338">
    <property type="entry name" value="Beta-lactam/transpept-like"/>
</dbReference>
<dbReference type="Pfam" id="PF00905">
    <property type="entry name" value="Transpeptidase"/>
    <property type="match status" value="1"/>
</dbReference>
<dbReference type="Proteomes" id="UP000317940">
    <property type="component" value="Unassembled WGS sequence"/>
</dbReference>
<dbReference type="Gene3D" id="3.40.710.10">
    <property type="entry name" value="DD-peptidase/beta-lactamase superfamily"/>
    <property type="match status" value="1"/>
</dbReference>
<evidence type="ECO:0000256" key="1">
    <source>
        <dbReference type="SAM" id="MobiDB-lite"/>
    </source>
</evidence>
<comment type="caution">
    <text evidence="3">The sequence shown here is derived from an EMBL/GenBank/DDBJ whole genome shotgun (WGS) entry which is preliminary data.</text>
</comment>
<dbReference type="RefSeq" id="WP_145904727.1">
    <property type="nucleotide sequence ID" value="NZ_BAAAMZ010000031.1"/>
</dbReference>
<evidence type="ECO:0000313" key="3">
    <source>
        <dbReference type="EMBL" id="TWF98266.1"/>
    </source>
</evidence>
<feature type="domain" description="Penicillin-binding protein transpeptidase" evidence="2">
    <location>
        <begin position="312"/>
        <end position="580"/>
    </location>
</feature>
<dbReference type="InterPro" id="IPR001460">
    <property type="entry name" value="PCN-bd_Tpept"/>
</dbReference>
<sequence>MRQGPKAAVITAVAAAMLAAGGYGAYSLVGSGGSDKKPGAAPARHVVDEAPSADLAAAGEKDFLAAWTSGDLTAASKLTDDPAAALTALTAFKTNVKPSADTLTPGAPTTPTAFASATAGPSGAASAKPSAAASPSASAAASPSASASAAPAFQVPMTFKSHVEFAGTTNVWDYTGYLGMVKMSDGKAAVHWVPSVVHPHLGPGETITTTQIFNPPTKVTDRNGQSLAQFKSLDQIVLKFQSSTTAGDPADAGTGVVITDDAGKNKPEPLFTVVDPKPGKPFKLTIDAKLEAAAEQAVNEQYAKGQNKTPAGMVAIEPSTGNVLAIANAPATGQNLAFLGQTAPGSTMKIITATALLEAGIDPNATMPCPDHITTGTTYHNDFTGDQLNNTFTQDFTISCNTAFIKQGLTTLKSGDLAKVAADVYGVGPAWKTGITSADGQIPGPGQSKDETAGEFMGQGKITMNPLAMASIAATVESGTFKQPILVPGMTQIQAARQLSPDTLTKLRALMKSVVTDPSGTGTPVFQGQGITGTLIGGKTGTAETAPGATPNSWFTGYRDNLAVSAEVLGGNFGAQAAAPAVVEVLKVGNAG</sequence>
<dbReference type="AlphaFoldDB" id="A0A561UFZ1"/>
<dbReference type="SUPFAM" id="SSF56601">
    <property type="entry name" value="beta-lactamase/transpeptidase-like"/>
    <property type="match status" value="1"/>
</dbReference>
<dbReference type="InterPro" id="IPR050515">
    <property type="entry name" value="Beta-lactam/transpept"/>
</dbReference>
<dbReference type="GO" id="GO:0071555">
    <property type="term" value="P:cell wall organization"/>
    <property type="evidence" value="ECO:0007669"/>
    <property type="project" value="TreeGrafter"/>
</dbReference>
<evidence type="ECO:0000313" key="4">
    <source>
        <dbReference type="Proteomes" id="UP000317940"/>
    </source>
</evidence>
<feature type="compositionally biased region" description="Low complexity" evidence="1">
    <location>
        <begin position="104"/>
        <end position="138"/>
    </location>
</feature>
<organism evidence="3 4">
    <name type="scientific">Kitasatospora viridis</name>
    <dbReference type="NCBI Taxonomy" id="281105"/>
    <lineage>
        <taxon>Bacteria</taxon>
        <taxon>Bacillati</taxon>
        <taxon>Actinomycetota</taxon>
        <taxon>Actinomycetes</taxon>
        <taxon>Kitasatosporales</taxon>
        <taxon>Streptomycetaceae</taxon>
        <taxon>Kitasatospora</taxon>
    </lineage>
</organism>
<evidence type="ECO:0000259" key="2">
    <source>
        <dbReference type="Pfam" id="PF00905"/>
    </source>
</evidence>
<dbReference type="OrthoDB" id="5241017at2"/>
<dbReference type="EMBL" id="VIWT01000001">
    <property type="protein sequence ID" value="TWF98266.1"/>
    <property type="molecule type" value="Genomic_DNA"/>
</dbReference>
<dbReference type="GO" id="GO:0071972">
    <property type="term" value="F:peptidoglycan L,D-transpeptidase activity"/>
    <property type="evidence" value="ECO:0007669"/>
    <property type="project" value="TreeGrafter"/>
</dbReference>
<name>A0A561UFZ1_9ACTN</name>
<gene>
    <name evidence="3" type="ORF">FHX73_112072</name>
</gene>
<dbReference type="GO" id="GO:0005886">
    <property type="term" value="C:plasma membrane"/>
    <property type="evidence" value="ECO:0007669"/>
    <property type="project" value="TreeGrafter"/>
</dbReference>
<reference evidence="3 4" key="1">
    <citation type="submission" date="2019-06" db="EMBL/GenBank/DDBJ databases">
        <title>Sequencing the genomes of 1000 actinobacteria strains.</title>
        <authorList>
            <person name="Klenk H.-P."/>
        </authorList>
    </citation>
    <scope>NUCLEOTIDE SEQUENCE [LARGE SCALE GENOMIC DNA]</scope>
    <source>
        <strain evidence="3 4">DSM 44826</strain>
    </source>
</reference>
<proteinExistence type="predicted"/>
<accession>A0A561UFZ1</accession>